<keyword evidence="5" id="KW-0378">Hydrolase</keyword>
<dbReference type="InterPro" id="IPR027417">
    <property type="entry name" value="P-loop_NTPase"/>
</dbReference>
<feature type="domain" description="AAA+ ATPase" evidence="4">
    <location>
        <begin position="30"/>
        <end position="181"/>
    </location>
</feature>
<dbReference type="InterPro" id="IPR044539">
    <property type="entry name" value="Pch2-like"/>
</dbReference>
<dbReference type="Pfam" id="PF00004">
    <property type="entry name" value="AAA"/>
    <property type="match status" value="1"/>
</dbReference>
<accession>A0A1Y3FLJ5</accession>
<dbReference type="Proteomes" id="UP000195062">
    <property type="component" value="Unassembled WGS sequence"/>
</dbReference>
<evidence type="ECO:0000256" key="1">
    <source>
        <dbReference type="ARBA" id="ARBA00022741"/>
    </source>
</evidence>
<dbReference type="GO" id="GO:0005694">
    <property type="term" value="C:chromosome"/>
    <property type="evidence" value="ECO:0007669"/>
    <property type="project" value="TreeGrafter"/>
</dbReference>
<keyword evidence="6" id="KW-1185">Reference proteome</keyword>
<dbReference type="PANTHER" id="PTHR45991:SF1">
    <property type="entry name" value="PACHYTENE CHECKPOINT PROTEIN 2 HOMOLOG"/>
    <property type="match status" value="1"/>
</dbReference>
<keyword evidence="2 3" id="KW-0067">ATP-binding</keyword>
<evidence type="ECO:0000313" key="5">
    <source>
        <dbReference type="EMBL" id="OUE04284.1"/>
    </source>
</evidence>
<dbReference type="PROSITE" id="PS00674">
    <property type="entry name" value="AAA"/>
    <property type="match status" value="1"/>
</dbReference>
<evidence type="ECO:0000259" key="4">
    <source>
        <dbReference type="SMART" id="SM00382"/>
    </source>
</evidence>
<dbReference type="SUPFAM" id="SSF52540">
    <property type="entry name" value="P-loop containing nucleoside triphosphate hydrolases"/>
    <property type="match status" value="1"/>
</dbReference>
<organism evidence="5 6">
    <name type="scientific">Clavibacter michiganensis subsp. michiganensis</name>
    <dbReference type="NCBI Taxonomy" id="33013"/>
    <lineage>
        <taxon>Bacteria</taxon>
        <taxon>Bacillati</taxon>
        <taxon>Actinomycetota</taxon>
        <taxon>Actinomycetes</taxon>
        <taxon>Micrococcales</taxon>
        <taxon>Microbacteriaceae</taxon>
        <taxon>Clavibacter</taxon>
    </lineage>
</organism>
<sequence>MAPEAKDRLLRSVVLGLHLRGTVPFHVSALHGLALLVGPPGTGKSTLVRGLAGQVAGVVPGKRCRLIEINPHGLMSAEHGQSQQRVHRLFTELIPSLADDQAPTILMLDEVESIAVARSAASLSANPADVHRATDAILTALDDTATRWPHIFTVATSNFASALDEAFKSRADVTISMPLPDEMAITAILRATLIGFGAAYPSLSQLAEEPRIPEVALLLVGEDGRSIRKSVTDAMLLRLAVTLDPNQLTIDDLLEAVTLRRVTEMEPSDAKS</sequence>
<gene>
    <name evidence="5" type="primary">ftsH_1</name>
    <name evidence="5" type="ORF">CMMCAS07_05010</name>
</gene>
<reference evidence="5 6" key="1">
    <citation type="submission" date="2016-08" db="EMBL/GenBank/DDBJ databases">
        <title>Genome sequence of Clavibacter michiganensis subsp. michiganensis strain CASJ007.</title>
        <authorList>
            <person name="Thapa S.P."/>
            <person name="Coaker G."/>
        </authorList>
    </citation>
    <scope>NUCLEOTIDE SEQUENCE [LARGE SCALE GENOMIC DNA]</scope>
    <source>
        <strain evidence="5">CASJ007</strain>
    </source>
</reference>
<evidence type="ECO:0000256" key="3">
    <source>
        <dbReference type="RuleBase" id="RU003651"/>
    </source>
</evidence>
<dbReference type="InterPro" id="IPR003959">
    <property type="entry name" value="ATPase_AAA_core"/>
</dbReference>
<evidence type="ECO:0000256" key="2">
    <source>
        <dbReference type="ARBA" id="ARBA00022840"/>
    </source>
</evidence>
<dbReference type="SMART" id="SM00382">
    <property type="entry name" value="AAA"/>
    <property type="match status" value="1"/>
</dbReference>
<comment type="similarity">
    <text evidence="3">Belongs to the AAA ATPase family.</text>
</comment>
<dbReference type="Gene3D" id="3.40.50.300">
    <property type="entry name" value="P-loop containing nucleotide triphosphate hydrolases"/>
    <property type="match status" value="1"/>
</dbReference>
<dbReference type="AlphaFoldDB" id="A0A1Y3FLJ5"/>
<keyword evidence="5" id="KW-0645">Protease</keyword>
<dbReference type="GO" id="GO:0005524">
    <property type="term" value="F:ATP binding"/>
    <property type="evidence" value="ECO:0007669"/>
    <property type="project" value="UniProtKB-KW"/>
</dbReference>
<protein>
    <submittedName>
        <fullName evidence="5">ATP-dependent zinc metalloprotease FtsH</fullName>
    </submittedName>
</protein>
<dbReference type="GO" id="GO:0006508">
    <property type="term" value="P:proteolysis"/>
    <property type="evidence" value="ECO:0007669"/>
    <property type="project" value="UniProtKB-KW"/>
</dbReference>
<dbReference type="GO" id="GO:0008237">
    <property type="term" value="F:metallopeptidase activity"/>
    <property type="evidence" value="ECO:0007669"/>
    <property type="project" value="UniProtKB-KW"/>
</dbReference>
<name>A0A1Y3FLJ5_CLAMM</name>
<dbReference type="GO" id="GO:0016887">
    <property type="term" value="F:ATP hydrolysis activity"/>
    <property type="evidence" value="ECO:0007669"/>
    <property type="project" value="InterPro"/>
</dbReference>
<dbReference type="PANTHER" id="PTHR45991">
    <property type="entry name" value="PACHYTENE CHECKPOINT PROTEIN 2"/>
    <property type="match status" value="1"/>
</dbReference>
<dbReference type="InterPro" id="IPR003960">
    <property type="entry name" value="ATPase_AAA_CS"/>
</dbReference>
<dbReference type="EMBL" id="MDHH01000001">
    <property type="protein sequence ID" value="OUE04284.1"/>
    <property type="molecule type" value="Genomic_DNA"/>
</dbReference>
<dbReference type="RefSeq" id="WP_086506251.1">
    <property type="nucleotide sequence ID" value="NZ_CP047054.1"/>
</dbReference>
<keyword evidence="5" id="KW-0482">Metalloprotease</keyword>
<evidence type="ECO:0000313" key="6">
    <source>
        <dbReference type="Proteomes" id="UP000195062"/>
    </source>
</evidence>
<proteinExistence type="inferred from homology"/>
<keyword evidence="1 3" id="KW-0547">Nucleotide-binding</keyword>
<dbReference type="InterPro" id="IPR003593">
    <property type="entry name" value="AAA+_ATPase"/>
</dbReference>
<comment type="caution">
    <text evidence="5">The sequence shown here is derived from an EMBL/GenBank/DDBJ whole genome shotgun (WGS) entry which is preliminary data.</text>
</comment>